<protein>
    <submittedName>
        <fullName evidence="2">Uncharacterized protein</fullName>
    </submittedName>
</protein>
<accession>A0A935K1Q1</accession>
<dbReference type="AlphaFoldDB" id="A0A935K1Q1"/>
<proteinExistence type="predicted"/>
<keyword evidence="1" id="KW-0472">Membrane</keyword>
<comment type="caution">
    <text evidence="2">The sequence shown here is derived from an EMBL/GenBank/DDBJ whole genome shotgun (WGS) entry which is preliminary data.</text>
</comment>
<reference evidence="2 3" key="1">
    <citation type="submission" date="2020-10" db="EMBL/GenBank/DDBJ databases">
        <title>Connecting structure to function with the recovery of over 1000 high-quality activated sludge metagenome-assembled genomes encoding full-length rRNA genes using long-read sequencing.</title>
        <authorList>
            <person name="Singleton C.M."/>
            <person name="Petriglieri F."/>
            <person name="Kristensen J.M."/>
            <person name="Kirkegaard R.H."/>
            <person name="Michaelsen T.Y."/>
            <person name="Andersen M.H."/>
            <person name="Karst S.M."/>
            <person name="Dueholm M.S."/>
            <person name="Nielsen P.H."/>
            <person name="Albertsen M."/>
        </authorList>
    </citation>
    <scope>NUCLEOTIDE SEQUENCE [LARGE SCALE GENOMIC DNA]</scope>
    <source>
        <strain evidence="2">EsbW_18-Q3-R4-48_BATAC.463</strain>
    </source>
</reference>
<evidence type="ECO:0000313" key="2">
    <source>
        <dbReference type="EMBL" id="MBK7414959.1"/>
    </source>
</evidence>
<keyword evidence="1" id="KW-0812">Transmembrane</keyword>
<dbReference type="Proteomes" id="UP000739411">
    <property type="component" value="Unassembled WGS sequence"/>
</dbReference>
<keyword evidence="1" id="KW-1133">Transmembrane helix</keyword>
<feature type="transmembrane region" description="Helical" evidence="1">
    <location>
        <begin position="62"/>
        <end position="83"/>
    </location>
</feature>
<organism evidence="2 3">
    <name type="scientific">Candidatus Dechloromonas phosphorivorans</name>
    <dbReference type="NCBI Taxonomy" id="2899244"/>
    <lineage>
        <taxon>Bacteria</taxon>
        <taxon>Pseudomonadati</taxon>
        <taxon>Pseudomonadota</taxon>
        <taxon>Betaproteobacteria</taxon>
        <taxon>Rhodocyclales</taxon>
        <taxon>Azonexaceae</taxon>
        <taxon>Dechloromonas</taxon>
    </lineage>
</organism>
<evidence type="ECO:0000313" key="3">
    <source>
        <dbReference type="Proteomes" id="UP000739411"/>
    </source>
</evidence>
<name>A0A935K1Q1_9RHOO</name>
<sequence length="91" mass="10221">MVLADHRTDSIRYVINDFLEVQSYSVTSDQAEYLAAFNRGASISNPRLRIAYVTTDAKIKMLIKLVSIISSFELITFSTLAAAREWSSSLK</sequence>
<dbReference type="EMBL" id="JADJMS010000014">
    <property type="protein sequence ID" value="MBK7414959.1"/>
    <property type="molecule type" value="Genomic_DNA"/>
</dbReference>
<evidence type="ECO:0000256" key="1">
    <source>
        <dbReference type="SAM" id="Phobius"/>
    </source>
</evidence>
<gene>
    <name evidence="2" type="ORF">IPJ38_07395</name>
</gene>